<sequence>MRDAADAEALKPVLPWAAEKSFDGVGEDYKRATVYNNKPAIFYTEEEVSGMSNAFRFALIGKFLESRSNQMTIIQSFANLWLSSFYNIRFMRFGHVFIHLSSIEDMARIWTRGFGV</sequence>
<accession>A0A8J5G169</accession>
<organism evidence="1 2">
    <name type="scientific">Zingiber officinale</name>
    <name type="common">Ginger</name>
    <name type="synonym">Amomum zingiber</name>
    <dbReference type="NCBI Taxonomy" id="94328"/>
    <lineage>
        <taxon>Eukaryota</taxon>
        <taxon>Viridiplantae</taxon>
        <taxon>Streptophyta</taxon>
        <taxon>Embryophyta</taxon>
        <taxon>Tracheophyta</taxon>
        <taxon>Spermatophyta</taxon>
        <taxon>Magnoliopsida</taxon>
        <taxon>Liliopsida</taxon>
        <taxon>Zingiberales</taxon>
        <taxon>Zingiberaceae</taxon>
        <taxon>Zingiber</taxon>
    </lineage>
</organism>
<reference evidence="1 2" key="1">
    <citation type="submission" date="2020-08" db="EMBL/GenBank/DDBJ databases">
        <title>Plant Genome Project.</title>
        <authorList>
            <person name="Zhang R.-G."/>
        </authorList>
    </citation>
    <scope>NUCLEOTIDE SEQUENCE [LARGE SCALE GENOMIC DNA]</scope>
    <source>
        <tissue evidence="1">Rhizome</tissue>
    </source>
</reference>
<proteinExistence type="predicted"/>
<evidence type="ECO:0000313" key="1">
    <source>
        <dbReference type="EMBL" id="KAG6497641.1"/>
    </source>
</evidence>
<dbReference type="AlphaFoldDB" id="A0A8J5G169"/>
<protein>
    <submittedName>
        <fullName evidence="1">Uncharacterized protein</fullName>
    </submittedName>
</protein>
<dbReference type="Proteomes" id="UP000734854">
    <property type="component" value="Unassembled WGS sequence"/>
</dbReference>
<comment type="caution">
    <text evidence="1">The sequence shown here is derived from an EMBL/GenBank/DDBJ whole genome shotgun (WGS) entry which is preliminary data.</text>
</comment>
<gene>
    <name evidence="1" type="ORF">ZIOFF_045545</name>
</gene>
<dbReference type="EMBL" id="JACMSC010000012">
    <property type="protein sequence ID" value="KAG6497641.1"/>
    <property type="molecule type" value="Genomic_DNA"/>
</dbReference>
<evidence type="ECO:0000313" key="2">
    <source>
        <dbReference type="Proteomes" id="UP000734854"/>
    </source>
</evidence>
<name>A0A8J5G169_ZINOF</name>
<keyword evidence="2" id="KW-1185">Reference proteome</keyword>